<dbReference type="STRING" id="550983.A4R26_19180"/>
<dbReference type="AlphaFoldDB" id="A0A1V9FTL7"/>
<proteinExistence type="predicted"/>
<name>A0A1V9FTL7_9BACT</name>
<dbReference type="GO" id="GO:0004175">
    <property type="term" value="F:endopeptidase activity"/>
    <property type="evidence" value="ECO:0007669"/>
    <property type="project" value="TreeGrafter"/>
</dbReference>
<dbReference type="PANTHER" id="PTHR32060">
    <property type="entry name" value="TAIL-SPECIFIC PROTEASE"/>
    <property type="match status" value="1"/>
</dbReference>
<dbReference type="PROSITE" id="PS51257">
    <property type="entry name" value="PROKAR_LIPOPROTEIN"/>
    <property type="match status" value="1"/>
</dbReference>
<feature type="domain" description="Tail specific protease" evidence="1">
    <location>
        <begin position="245"/>
        <end position="474"/>
    </location>
</feature>
<dbReference type="SUPFAM" id="SSF52096">
    <property type="entry name" value="ClpP/crotonase"/>
    <property type="match status" value="1"/>
</dbReference>
<evidence type="ECO:0000259" key="1">
    <source>
        <dbReference type="SMART" id="SM00245"/>
    </source>
</evidence>
<dbReference type="Gene3D" id="3.90.226.10">
    <property type="entry name" value="2-enoyl-CoA Hydratase, Chain A, domain 1"/>
    <property type="match status" value="1"/>
</dbReference>
<dbReference type="GO" id="GO:0030288">
    <property type="term" value="C:outer membrane-bounded periplasmic space"/>
    <property type="evidence" value="ECO:0007669"/>
    <property type="project" value="TreeGrafter"/>
</dbReference>
<dbReference type="GO" id="GO:0008236">
    <property type="term" value="F:serine-type peptidase activity"/>
    <property type="evidence" value="ECO:0007669"/>
    <property type="project" value="InterPro"/>
</dbReference>
<dbReference type="Proteomes" id="UP000192276">
    <property type="component" value="Unassembled WGS sequence"/>
</dbReference>
<sequence length="506" mass="57819">MQKISYVAIIVFVTGLIGCSASRQSFDPQHKYTKKQLQQDYRVFRGVLEESHPSLYWFTPKDSMDLFFNEGFNRISDSMTEMQFRNVLSYVISKVHCGHTAVKYSKQYGRYIDTAKLKMFPLSFKVWGDSMAITANINRKDSILKYGTLVTAIDGYSTRQLTDSFMNYISGDGNSITGRYQSLSNSGSFGSLYRNIIGLKDQIAVTYIDSTGAEQTVKVPVFDPAWKDTTKKAPETPTIAAPKPPKERMRNLLPLSARYVQIDTTLSSAYMTVHTFARGNRLRSFYRKAFRELKRRNIQHLVVDVRTNGGGDAGLSTLLTRYLADKKFKLADSLYAVRRSSKYHKYISWQPFYWSLMQFVTHKKNDGLYHFGYFERHYFHPKKRHHFNGDIYLVTGGNSFSATTLFVKALQGQQNVKVIGEETGGGAYGNSAWMIPDVTLPNTRVRFRLPKFRLVMDKDLVKEGRGIMPDIIVAPTRETILRGIDPKAAVIRRIIMQKKKIGIAQQ</sequence>
<evidence type="ECO:0000313" key="3">
    <source>
        <dbReference type="Proteomes" id="UP000192276"/>
    </source>
</evidence>
<comment type="caution">
    <text evidence="2">The sequence shown here is derived from an EMBL/GenBank/DDBJ whole genome shotgun (WGS) entry which is preliminary data.</text>
</comment>
<dbReference type="Pfam" id="PF03572">
    <property type="entry name" value="Peptidase_S41"/>
    <property type="match status" value="1"/>
</dbReference>
<reference evidence="3" key="1">
    <citation type="submission" date="2016-04" db="EMBL/GenBank/DDBJ databases">
        <authorList>
            <person name="Chen L."/>
            <person name="Zhuang W."/>
            <person name="Wang G."/>
        </authorList>
    </citation>
    <scope>NUCLEOTIDE SEQUENCE [LARGE SCALE GENOMIC DNA]</scope>
    <source>
        <strain evidence="3">208</strain>
    </source>
</reference>
<dbReference type="GO" id="GO:0006508">
    <property type="term" value="P:proteolysis"/>
    <property type="evidence" value="ECO:0007669"/>
    <property type="project" value="InterPro"/>
</dbReference>
<dbReference type="GO" id="GO:0007165">
    <property type="term" value="P:signal transduction"/>
    <property type="evidence" value="ECO:0007669"/>
    <property type="project" value="TreeGrafter"/>
</dbReference>
<dbReference type="SMART" id="SM00245">
    <property type="entry name" value="TSPc"/>
    <property type="match status" value="1"/>
</dbReference>
<dbReference type="PANTHER" id="PTHR32060:SF30">
    <property type="entry name" value="CARBOXY-TERMINAL PROCESSING PROTEASE CTPA"/>
    <property type="match status" value="1"/>
</dbReference>
<dbReference type="EMBL" id="LWBP01000134">
    <property type="protein sequence ID" value="OQP61695.1"/>
    <property type="molecule type" value="Genomic_DNA"/>
</dbReference>
<evidence type="ECO:0000313" key="2">
    <source>
        <dbReference type="EMBL" id="OQP61695.1"/>
    </source>
</evidence>
<dbReference type="InterPro" id="IPR005151">
    <property type="entry name" value="Tail-specific_protease"/>
</dbReference>
<organism evidence="2 3">
    <name type="scientific">Niastella populi</name>
    <dbReference type="NCBI Taxonomy" id="550983"/>
    <lineage>
        <taxon>Bacteria</taxon>
        <taxon>Pseudomonadati</taxon>
        <taxon>Bacteroidota</taxon>
        <taxon>Chitinophagia</taxon>
        <taxon>Chitinophagales</taxon>
        <taxon>Chitinophagaceae</taxon>
        <taxon>Niastella</taxon>
    </lineage>
</organism>
<protein>
    <recommendedName>
        <fullName evidence="1">Tail specific protease domain-containing protein</fullName>
    </recommendedName>
</protein>
<gene>
    <name evidence="2" type="ORF">A4R26_19180</name>
</gene>
<accession>A0A1V9FTL7</accession>
<keyword evidence="3" id="KW-1185">Reference proteome</keyword>
<dbReference type="InterPro" id="IPR029045">
    <property type="entry name" value="ClpP/crotonase-like_dom_sf"/>
</dbReference>
<dbReference type="PROSITE" id="PS50096">
    <property type="entry name" value="IQ"/>
    <property type="match status" value="1"/>
</dbReference>